<dbReference type="Proteomes" id="UP000297703">
    <property type="component" value="Unassembled WGS sequence"/>
</dbReference>
<proteinExistence type="predicted"/>
<accession>A0A4D9EPG1</accession>
<keyword evidence="1" id="KW-0812">Transmembrane</keyword>
<gene>
    <name evidence="1" type="ORF">DR999_PMT04015</name>
</gene>
<evidence type="ECO:0000313" key="1">
    <source>
        <dbReference type="EMBL" id="TFK12677.1"/>
    </source>
</evidence>
<organism evidence="1 2">
    <name type="scientific">Platysternon megacephalum</name>
    <name type="common">big-headed turtle</name>
    <dbReference type="NCBI Taxonomy" id="55544"/>
    <lineage>
        <taxon>Eukaryota</taxon>
        <taxon>Metazoa</taxon>
        <taxon>Chordata</taxon>
        <taxon>Craniata</taxon>
        <taxon>Vertebrata</taxon>
        <taxon>Euteleostomi</taxon>
        <taxon>Archelosauria</taxon>
        <taxon>Testudinata</taxon>
        <taxon>Testudines</taxon>
        <taxon>Cryptodira</taxon>
        <taxon>Durocryptodira</taxon>
        <taxon>Testudinoidea</taxon>
        <taxon>Platysternidae</taxon>
        <taxon>Platysternon</taxon>
    </lineage>
</organism>
<reference evidence="1 2" key="1">
    <citation type="submission" date="2019-04" db="EMBL/GenBank/DDBJ databases">
        <title>Draft genome of the big-headed turtle Platysternon megacephalum.</title>
        <authorList>
            <person name="Gong S."/>
        </authorList>
    </citation>
    <scope>NUCLEOTIDE SEQUENCE [LARGE SCALE GENOMIC DNA]</scope>
    <source>
        <strain evidence="1">DO16091913</strain>
        <tissue evidence="1">Muscle</tissue>
    </source>
</reference>
<sequence>MYHLCAAHHCSTCIQAVVAYYSQCSCLHHPDLTLNLWVTHKSQYYFSIEANGQLEEDKMEETKRLGPFSVLSPCPQLPGKLHGGANYWINKAYTASLLKDPASLEKRPKITQDFYSVPFPLEA</sequence>
<evidence type="ECO:0000313" key="2">
    <source>
        <dbReference type="Proteomes" id="UP000297703"/>
    </source>
</evidence>
<keyword evidence="2" id="KW-1185">Reference proteome</keyword>
<keyword evidence="1" id="KW-0472">Membrane</keyword>
<reference evidence="1 2" key="2">
    <citation type="submission" date="2019-04" db="EMBL/GenBank/DDBJ databases">
        <title>The genome sequence of big-headed turtle.</title>
        <authorList>
            <person name="Gong S."/>
        </authorList>
    </citation>
    <scope>NUCLEOTIDE SEQUENCE [LARGE SCALE GENOMIC DNA]</scope>
    <source>
        <strain evidence="1">DO16091913</strain>
        <tissue evidence="1">Muscle</tissue>
    </source>
</reference>
<protein>
    <submittedName>
        <fullName evidence="1">Transmembrane protein 241</fullName>
    </submittedName>
</protein>
<dbReference type="EMBL" id="QXTE01000020">
    <property type="protein sequence ID" value="TFK12677.1"/>
    <property type="molecule type" value="Genomic_DNA"/>
</dbReference>
<comment type="caution">
    <text evidence="1">The sequence shown here is derived from an EMBL/GenBank/DDBJ whole genome shotgun (WGS) entry which is preliminary data.</text>
</comment>
<name>A0A4D9EPG1_9SAUR</name>
<dbReference type="AlphaFoldDB" id="A0A4D9EPG1"/>